<dbReference type="PROSITE" id="PS51257">
    <property type="entry name" value="PROKAR_LIPOPROTEIN"/>
    <property type="match status" value="1"/>
</dbReference>
<gene>
    <name evidence="4" type="ORF">NT2_02_00120</name>
</gene>
<feature type="chain" id="PRO_5004637513" description="Phosphodiester glycosidase domain-containing protein" evidence="2">
    <location>
        <begin position="22"/>
        <end position="279"/>
    </location>
</feature>
<feature type="compositionally biased region" description="Basic and acidic residues" evidence="1">
    <location>
        <begin position="27"/>
        <end position="39"/>
    </location>
</feature>
<organism evidence="4 5">
    <name type="scientific">Caenibius tardaugens NBRC 16725</name>
    <dbReference type="NCBI Taxonomy" id="1219035"/>
    <lineage>
        <taxon>Bacteria</taxon>
        <taxon>Pseudomonadati</taxon>
        <taxon>Pseudomonadota</taxon>
        <taxon>Alphaproteobacteria</taxon>
        <taxon>Sphingomonadales</taxon>
        <taxon>Erythrobacteraceae</taxon>
        <taxon>Caenibius</taxon>
    </lineage>
</organism>
<sequence length="279" mass="29724">MKRASALAALIALSACGQQSGAPTPDTKPKAETKDESKTIRQSACRADRFEDIPLTVCEADPARHRIRMDLGPGDSDGDDNDDGKPYRSLATFAANHALIASRMAFVVNGGMFDEQGQPVGYYVEGGKERKALNRNEGPGNFHLLPNGIFYGTGGKWAVQATEDFAALEGPAPDFATQSGPMLVIDGKLHPDITTDGMSTNIRNGVGVDKQGHAFFVMSDGPLSFGKLARYFRDKLKTPNALYLDGKVSALWDPATGRLDSTAPLGPLIVVEQSGKGTP</sequence>
<feature type="signal peptide" evidence="2">
    <location>
        <begin position="1"/>
        <end position="21"/>
    </location>
</feature>
<proteinExistence type="predicted"/>
<evidence type="ECO:0000259" key="3">
    <source>
        <dbReference type="Pfam" id="PF09992"/>
    </source>
</evidence>
<evidence type="ECO:0000256" key="2">
    <source>
        <dbReference type="SAM" id="SignalP"/>
    </source>
</evidence>
<evidence type="ECO:0000313" key="5">
    <source>
        <dbReference type="Proteomes" id="UP000016568"/>
    </source>
</evidence>
<dbReference type="EMBL" id="BASZ01000002">
    <property type="protein sequence ID" value="GAD47930.1"/>
    <property type="molecule type" value="Genomic_DNA"/>
</dbReference>
<keyword evidence="2" id="KW-0732">Signal</keyword>
<feature type="domain" description="Phosphodiester glycosidase" evidence="3">
    <location>
        <begin position="105"/>
        <end position="249"/>
    </location>
</feature>
<dbReference type="AlphaFoldDB" id="U2YI39"/>
<name>U2YI39_9SPHN</name>
<comment type="caution">
    <text evidence="4">The sequence shown here is derived from an EMBL/GenBank/DDBJ whole genome shotgun (WGS) entry which is preliminary data.</text>
</comment>
<dbReference type="InterPro" id="IPR018711">
    <property type="entry name" value="NAGPA"/>
</dbReference>
<protein>
    <recommendedName>
        <fullName evidence="3">Phosphodiester glycosidase domain-containing protein</fullName>
    </recommendedName>
</protein>
<evidence type="ECO:0000313" key="4">
    <source>
        <dbReference type="EMBL" id="GAD47930.1"/>
    </source>
</evidence>
<reference evidence="4 5" key="1">
    <citation type="submission" date="2013-09" db="EMBL/GenBank/DDBJ databases">
        <title>Whole genome shotgun sequence of Novosphingobium tardaugens NBRC 16725.</title>
        <authorList>
            <person name="Isaki S."/>
            <person name="Hosoyama A."/>
            <person name="Tsuchikane K."/>
            <person name="Katsumata H."/>
            <person name="Ando Y."/>
            <person name="Yamazaki S."/>
            <person name="Fujita N."/>
        </authorList>
    </citation>
    <scope>NUCLEOTIDE SEQUENCE [LARGE SCALE GENOMIC DNA]</scope>
    <source>
        <strain evidence="4 5">NBRC 16725</strain>
    </source>
</reference>
<dbReference type="eggNOG" id="COG3698">
    <property type="taxonomic scope" value="Bacteria"/>
</dbReference>
<evidence type="ECO:0000256" key="1">
    <source>
        <dbReference type="SAM" id="MobiDB-lite"/>
    </source>
</evidence>
<dbReference type="Pfam" id="PF09992">
    <property type="entry name" value="NAGPA"/>
    <property type="match status" value="1"/>
</dbReference>
<dbReference type="RefSeq" id="WP_021688837.1">
    <property type="nucleotide sequence ID" value="NZ_BASZ01000002.1"/>
</dbReference>
<feature type="region of interest" description="Disordered" evidence="1">
    <location>
        <begin position="18"/>
        <end position="42"/>
    </location>
</feature>
<keyword evidence="5" id="KW-1185">Reference proteome</keyword>
<accession>U2YI39</accession>
<dbReference type="Proteomes" id="UP000016568">
    <property type="component" value="Unassembled WGS sequence"/>
</dbReference>